<dbReference type="GO" id="GO:0004553">
    <property type="term" value="F:hydrolase activity, hydrolyzing O-glycosyl compounds"/>
    <property type="evidence" value="ECO:0007669"/>
    <property type="project" value="UniProtKB-ARBA"/>
</dbReference>
<sequence length="252" mass="28550">MNRFVILMLGLLVSAPAFSQFELRGSADYMPSGCILLTPDERYAEGIAYSTNKLDLQNFFEIEFDIYLGDKDDLGADGITFVIHNDPKGFNAFGTFGEGLGYGRFNPNFISGNFIAPSIAVEFDTYQNENQNDPFSDHVAYLVNGSSYHTSYWNNDDPGFNLEDDQMHNFRFSWNPETSEVVVRLDNTIVYQGTQNIVEEVFDGNTDVIWGFTASTGMKYNLQYFCFRRIALQPEPELTPAKSAVIWQAEED</sequence>
<reference evidence="2" key="2">
    <citation type="journal article" date="2024" name="Antonie Van Leeuwenhoek">
        <title>Roseihalotalea indica gen. nov., sp. nov., a halophilic Bacteroidetes from mesopelagic Southwest Indian Ocean with higher carbohydrate metabolic potential.</title>
        <authorList>
            <person name="Chen B."/>
            <person name="Zhang M."/>
            <person name="Lin D."/>
            <person name="Ye J."/>
            <person name="Tang K."/>
        </authorList>
    </citation>
    <scope>NUCLEOTIDE SEQUENCE</scope>
    <source>
        <strain evidence="2">TK19036</strain>
    </source>
</reference>
<dbReference type="CDD" id="cd01951">
    <property type="entry name" value="lectin_L-type"/>
    <property type="match status" value="1"/>
</dbReference>
<evidence type="ECO:0000256" key="1">
    <source>
        <dbReference type="SAM" id="SignalP"/>
    </source>
</evidence>
<dbReference type="PANTHER" id="PTHR32401:SF48">
    <property type="entry name" value="LEGUME LECTIN DOMAIN-CONTAINING PROTEIN"/>
    <property type="match status" value="1"/>
</dbReference>
<dbReference type="InterPro" id="IPR013320">
    <property type="entry name" value="ConA-like_dom_sf"/>
</dbReference>
<dbReference type="InterPro" id="IPR050258">
    <property type="entry name" value="Leguminous_Lectin"/>
</dbReference>
<organism evidence="2">
    <name type="scientific">Roseihalotalea indica</name>
    <dbReference type="NCBI Taxonomy" id="2867963"/>
    <lineage>
        <taxon>Bacteria</taxon>
        <taxon>Pseudomonadati</taxon>
        <taxon>Bacteroidota</taxon>
        <taxon>Cytophagia</taxon>
        <taxon>Cytophagales</taxon>
        <taxon>Catalimonadaceae</taxon>
        <taxon>Roseihalotalea</taxon>
    </lineage>
</organism>
<dbReference type="Pfam" id="PF18483">
    <property type="entry name" value="Lectin_L-type_dom"/>
    <property type="match status" value="1"/>
</dbReference>
<dbReference type="GO" id="GO:0005975">
    <property type="term" value="P:carbohydrate metabolic process"/>
    <property type="evidence" value="ECO:0007669"/>
    <property type="project" value="UniProtKB-ARBA"/>
</dbReference>
<reference evidence="2" key="1">
    <citation type="journal article" date="2023" name="Comput. Struct. Biotechnol. J.">
        <title>Discovery of a novel marine Bacteroidetes with a rich repertoire of carbohydrate-active enzymes.</title>
        <authorList>
            <person name="Chen B."/>
            <person name="Liu G."/>
            <person name="Chen Q."/>
            <person name="Wang H."/>
            <person name="Liu L."/>
            <person name="Tang K."/>
        </authorList>
    </citation>
    <scope>NUCLEOTIDE SEQUENCE</scope>
    <source>
        <strain evidence="2">TK19036</strain>
    </source>
</reference>
<feature type="chain" id="PRO_5041363493" evidence="1">
    <location>
        <begin position="20"/>
        <end position="252"/>
    </location>
</feature>
<dbReference type="InterPro" id="IPR019825">
    <property type="entry name" value="Lectin_legB_Mn/Ca_BS"/>
</dbReference>
<keyword evidence="1" id="KW-0732">Signal</keyword>
<dbReference type="PANTHER" id="PTHR32401">
    <property type="entry name" value="CONCANAVALIN A-LIKE LECTIN FAMILY PROTEIN"/>
    <property type="match status" value="1"/>
</dbReference>
<dbReference type="SUPFAM" id="SSF49899">
    <property type="entry name" value="Concanavalin A-like lectins/glucanases"/>
    <property type="match status" value="1"/>
</dbReference>
<evidence type="ECO:0000313" key="2">
    <source>
        <dbReference type="EMBL" id="WKN34338.1"/>
    </source>
</evidence>
<dbReference type="PROSITE" id="PS00307">
    <property type="entry name" value="LECTIN_LEGUME_BETA"/>
    <property type="match status" value="1"/>
</dbReference>
<protein>
    <submittedName>
        <fullName evidence="2">L-type lectin-domain containing protein</fullName>
    </submittedName>
</protein>
<accession>A0AA49GJD0</accession>
<feature type="signal peptide" evidence="1">
    <location>
        <begin position="1"/>
        <end position="19"/>
    </location>
</feature>
<dbReference type="EMBL" id="CP120682">
    <property type="protein sequence ID" value="WKN34338.1"/>
    <property type="molecule type" value="Genomic_DNA"/>
</dbReference>
<gene>
    <name evidence="2" type="ORF">K4G66_18325</name>
</gene>
<dbReference type="InterPro" id="IPR056573">
    <property type="entry name" value="Lectin_L-type_dom"/>
</dbReference>
<dbReference type="AlphaFoldDB" id="A0AA49GJD0"/>
<name>A0AA49GJD0_9BACT</name>
<proteinExistence type="predicted"/>
<dbReference type="Gene3D" id="2.60.120.200">
    <property type="match status" value="1"/>
</dbReference>